<dbReference type="OrthoDB" id="3638805at2"/>
<dbReference type="RefSeq" id="WP_124778503.1">
    <property type="nucleotide sequence ID" value="NZ_QGSZ01000397.1"/>
</dbReference>
<name>A0A3N9WFW2_9ACTN</name>
<comment type="caution">
    <text evidence="2">The sequence shown here is derived from an EMBL/GenBank/DDBJ whole genome shotgun (WGS) entry which is preliminary data.</text>
</comment>
<evidence type="ECO:0000256" key="1">
    <source>
        <dbReference type="SAM" id="MobiDB-lite"/>
    </source>
</evidence>
<accession>A0A3N9WFW2</accession>
<organism evidence="2 3">
    <name type="scientific">Micromonospora inaquosa</name>
    <dbReference type="NCBI Taxonomy" id="2203716"/>
    <lineage>
        <taxon>Bacteria</taxon>
        <taxon>Bacillati</taxon>
        <taxon>Actinomycetota</taxon>
        <taxon>Actinomycetes</taxon>
        <taxon>Micromonosporales</taxon>
        <taxon>Micromonosporaceae</taxon>
        <taxon>Micromonospora</taxon>
    </lineage>
</organism>
<evidence type="ECO:0000313" key="2">
    <source>
        <dbReference type="EMBL" id="RQW93802.1"/>
    </source>
</evidence>
<proteinExistence type="predicted"/>
<reference evidence="2 3" key="1">
    <citation type="submission" date="2018-05" db="EMBL/GenBank/DDBJ databases">
        <title>Micromonospora from Atacama Desert.</title>
        <authorList>
            <person name="Carro L."/>
            <person name="Goodfellow M."/>
            <person name="Klenk H.-P."/>
        </authorList>
    </citation>
    <scope>NUCLEOTIDE SEQUENCE [LARGE SCALE GENOMIC DNA]</scope>
    <source>
        <strain evidence="2 3">LB39</strain>
    </source>
</reference>
<sequence>MIVASLLLILVAVVLLVLGLAGGSSFLLVISIAASLLAAVALVVGARQAAANRAMADPGRTDRRHPDAPRTASQATPGVAYGPPLVEPEVPVQHMPTTFGTGGTGWRQPPVPPVDHVSPTDEASPFDPRVDEASPYDPPRVDAVPTSVTPADGAPSRTRPVSPASPVAASTDDEFGSAVPAVDEPAAQQITTAEAARVARLLDTVEVVDGRPRYHLDNCPHLAGWQPETLPVAEAVELGFTPCAHCAPATALLADVRPF</sequence>
<dbReference type="Proteomes" id="UP000282312">
    <property type="component" value="Unassembled WGS sequence"/>
</dbReference>
<dbReference type="EMBL" id="QGSZ01000397">
    <property type="protein sequence ID" value="RQW93802.1"/>
    <property type="molecule type" value="Genomic_DNA"/>
</dbReference>
<protein>
    <submittedName>
        <fullName evidence="2">Uncharacterized protein</fullName>
    </submittedName>
</protein>
<gene>
    <name evidence="2" type="ORF">DLJ59_35670</name>
</gene>
<dbReference type="AlphaFoldDB" id="A0A3N9WFW2"/>
<evidence type="ECO:0000313" key="3">
    <source>
        <dbReference type="Proteomes" id="UP000282312"/>
    </source>
</evidence>
<keyword evidence="3" id="KW-1185">Reference proteome</keyword>
<feature type="compositionally biased region" description="Basic and acidic residues" evidence="1">
    <location>
        <begin position="59"/>
        <end position="68"/>
    </location>
</feature>
<feature type="region of interest" description="Disordered" evidence="1">
    <location>
        <begin position="52"/>
        <end position="172"/>
    </location>
</feature>